<dbReference type="KEGG" id="sky:D0C37_15530"/>
<organism evidence="2 3">
    <name type="scientific">Streptomyces koyangensis</name>
    <dbReference type="NCBI Taxonomy" id="188770"/>
    <lineage>
        <taxon>Bacteria</taxon>
        <taxon>Bacillati</taxon>
        <taxon>Actinomycetota</taxon>
        <taxon>Actinomycetes</taxon>
        <taxon>Kitasatosporales</taxon>
        <taxon>Streptomycetaceae</taxon>
        <taxon>Streptomyces</taxon>
        <taxon>Streptomyces aurantiacus group</taxon>
    </lineage>
</organism>
<gene>
    <name evidence="2" type="ORF">D0C37_15530</name>
</gene>
<name>A0A385DD50_9ACTN</name>
<feature type="compositionally biased region" description="Low complexity" evidence="1">
    <location>
        <begin position="239"/>
        <end position="250"/>
    </location>
</feature>
<dbReference type="EMBL" id="CP031742">
    <property type="protein sequence ID" value="AXQ55879.1"/>
    <property type="molecule type" value="Genomic_DNA"/>
</dbReference>
<feature type="region of interest" description="Disordered" evidence="1">
    <location>
        <begin position="225"/>
        <end position="250"/>
    </location>
</feature>
<dbReference type="Proteomes" id="UP000259636">
    <property type="component" value="Chromosome"/>
</dbReference>
<accession>A0A385DD50</accession>
<evidence type="ECO:0000313" key="2">
    <source>
        <dbReference type="EMBL" id="AXQ55879.1"/>
    </source>
</evidence>
<evidence type="ECO:0000313" key="3">
    <source>
        <dbReference type="Proteomes" id="UP000259636"/>
    </source>
</evidence>
<dbReference type="RefSeq" id="WP_101275988.1">
    <property type="nucleotide sequence ID" value="NZ_CP031742.1"/>
</dbReference>
<dbReference type="GeneID" id="300115583"/>
<dbReference type="AlphaFoldDB" id="A0A385DD50"/>
<reference evidence="2 3" key="1">
    <citation type="submission" date="2018-08" db="EMBL/GenBank/DDBJ databases">
        <authorList>
            <person name="Ferrada E.E."/>
            <person name="Latorre B.A."/>
        </authorList>
    </citation>
    <scope>NUCLEOTIDE SEQUENCE [LARGE SCALE GENOMIC DNA]</scope>
    <source>
        <strain evidence="2 3">VK-A60T</strain>
    </source>
</reference>
<proteinExistence type="predicted"/>
<evidence type="ECO:0000256" key="1">
    <source>
        <dbReference type="SAM" id="MobiDB-lite"/>
    </source>
</evidence>
<protein>
    <submittedName>
        <fullName evidence="2">Uncharacterized protein</fullName>
    </submittedName>
</protein>
<sequence length="250" mass="26758">MSSADADGEERWAQRRVSVRGATLRLPRVLLAATLADLVWEIVKANLDGPVREEWPWRLVLLDASTCAALVALLTGILVTRSQLSQTVRPVLTWSGFEGHSAQLPSSRRTVTLANHGGGRAVVRSVAYRIRATGEGGEDEPADGAWLSWHQAVDALAALGLDRGGDFFLLHLGPGAAVRTAGTAAREDMEIAALNATALDRVAVLDIRVRVADVLGDLHERDLQCVRPRPRPPAPPDPTTTATPPCSGPR</sequence>